<reference evidence="4" key="1">
    <citation type="submission" date="2016-10" db="EMBL/GenBank/DDBJ databases">
        <authorList>
            <person name="Varghese N."/>
            <person name="Submissions S."/>
        </authorList>
    </citation>
    <scope>NUCLEOTIDE SEQUENCE [LARGE SCALE GENOMIC DNA]</scope>
    <source>
        <strain evidence="4">DSM 22530</strain>
    </source>
</reference>
<name>A0A1I1WF68_9BACI</name>
<dbReference type="SUPFAM" id="SSF109635">
    <property type="entry name" value="DnaK suppressor protein DksA, alpha-hairpin domain"/>
    <property type="match status" value="1"/>
</dbReference>
<proteinExistence type="predicted"/>
<feature type="region of interest" description="Disordered" evidence="2">
    <location>
        <begin position="18"/>
        <end position="60"/>
    </location>
</feature>
<evidence type="ECO:0000313" key="4">
    <source>
        <dbReference type="Proteomes" id="UP000199474"/>
    </source>
</evidence>
<organism evidence="3 4">
    <name type="scientific">Lentibacillus persicus</name>
    <dbReference type="NCBI Taxonomy" id="640948"/>
    <lineage>
        <taxon>Bacteria</taxon>
        <taxon>Bacillati</taxon>
        <taxon>Bacillota</taxon>
        <taxon>Bacilli</taxon>
        <taxon>Bacillales</taxon>
        <taxon>Bacillaceae</taxon>
        <taxon>Lentibacillus</taxon>
    </lineage>
</organism>
<feature type="compositionally biased region" description="Acidic residues" evidence="2">
    <location>
        <begin position="21"/>
        <end position="32"/>
    </location>
</feature>
<dbReference type="PANTHER" id="PTHR33823:SF4">
    <property type="entry name" value="GENERAL STRESS PROTEIN 16O"/>
    <property type="match status" value="1"/>
</dbReference>
<dbReference type="STRING" id="640948.SAMN05216238_10627"/>
<dbReference type="OrthoDB" id="9811543at2"/>
<dbReference type="Proteomes" id="UP000199474">
    <property type="component" value="Unassembled WGS sequence"/>
</dbReference>
<feature type="region of interest" description="Disordered" evidence="2">
    <location>
        <begin position="85"/>
        <end position="116"/>
    </location>
</feature>
<evidence type="ECO:0000256" key="1">
    <source>
        <dbReference type="PROSITE-ProRule" id="PRU00510"/>
    </source>
</evidence>
<evidence type="ECO:0000313" key="3">
    <source>
        <dbReference type="EMBL" id="SFD93712.1"/>
    </source>
</evidence>
<accession>A0A1I1WF68</accession>
<dbReference type="EMBL" id="FOMR01000006">
    <property type="protein sequence ID" value="SFD93712.1"/>
    <property type="molecule type" value="Genomic_DNA"/>
</dbReference>
<evidence type="ECO:0000256" key="2">
    <source>
        <dbReference type="SAM" id="MobiDB-lite"/>
    </source>
</evidence>
<protein>
    <submittedName>
        <fullName evidence="3">RNA polymerase-binding transcription factor DksA</fullName>
    </submittedName>
</protein>
<dbReference type="PANTHER" id="PTHR33823">
    <property type="entry name" value="RNA POLYMERASE-BINDING TRANSCRIPTION FACTOR DKSA-RELATED"/>
    <property type="match status" value="1"/>
</dbReference>
<dbReference type="PROSITE" id="PS51128">
    <property type="entry name" value="ZF_DKSA_2"/>
    <property type="match status" value="1"/>
</dbReference>
<sequence length="116" mass="13323">MLSNEKLHDFKKRLMNMKEEIESDLESEDETTPNEATGDLADYDNHPGDLGTEQFEQERDAGLDMVRRERLDEIEAALERIDNGTYGISEKSGKPIPEERLEAEPTARNLVEEEQE</sequence>
<keyword evidence="4" id="KW-1185">Reference proteome</keyword>
<gene>
    <name evidence="3" type="ORF">SAMN05216238_10627</name>
</gene>
<dbReference type="AlphaFoldDB" id="A0A1I1WF68"/>
<dbReference type="Gene3D" id="1.20.120.910">
    <property type="entry name" value="DksA, coiled-coil domain"/>
    <property type="match status" value="1"/>
</dbReference>
<feature type="zinc finger region" description="dksA C4-type" evidence="1">
    <location>
        <begin position="89"/>
        <end position="113"/>
    </location>
</feature>
<dbReference type="InterPro" id="IPR037187">
    <property type="entry name" value="DnaK_N"/>
</dbReference>
<dbReference type="RefSeq" id="WP_090084644.1">
    <property type="nucleotide sequence ID" value="NZ_FOMR01000006.1"/>
</dbReference>
<feature type="compositionally biased region" description="Basic and acidic residues" evidence="2">
    <location>
        <begin position="91"/>
        <end position="105"/>
    </location>
</feature>